<dbReference type="AlphaFoldDB" id="A0A7R9M4K2"/>
<dbReference type="EMBL" id="CAJPVJ010006571">
    <property type="protein sequence ID" value="CAG2170555.1"/>
    <property type="molecule type" value="Genomic_DNA"/>
</dbReference>
<dbReference type="Gene3D" id="1.20.1270.60">
    <property type="entry name" value="Arfaptin homology (AH) domain/BAR domain"/>
    <property type="match status" value="1"/>
</dbReference>
<dbReference type="InterPro" id="IPR051025">
    <property type="entry name" value="RhoGAP"/>
</dbReference>
<name>A0A7R9M4K2_9ACAR</name>
<dbReference type="InterPro" id="IPR027267">
    <property type="entry name" value="AH/BAR_dom_sf"/>
</dbReference>
<evidence type="ECO:0000313" key="5">
    <source>
        <dbReference type="EMBL" id="CAD7653368.1"/>
    </source>
</evidence>
<dbReference type="OrthoDB" id="79452at2759"/>
<feature type="non-terminal residue" evidence="5">
    <location>
        <position position="1"/>
    </location>
</feature>
<dbReference type="InterPro" id="IPR054713">
    <property type="entry name" value="GMIP/FCHO2-like_FCH"/>
</dbReference>
<feature type="domain" description="F-BAR" evidence="4">
    <location>
        <begin position="46"/>
        <end position="172"/>
    </location>
</feature>
<dbReference type="EMBL" id="OC921396">
    <property type="protein sequence ID" value="CAD7653368.1"/>
    <property type="molecule type" value="Genomic_DNA"/>
</dbReference>
<keyword evidence="2 3" id="KW-0175">Coiled coil</keyword>
<dbReference type="Pfam" id="PF22699">
    <property type="entry name" value="GMIP-like_FCH"/>
    <property type="match status" value="1"/>
</dbReference>
<dbReference type="InterPro" id="IPR001060">
    <property type="entry name" value="FCH_dom"/>
</dbReference>
<accession>A0A7R9M4K2</accession>
<dbReference type="GO" id="GO:0005096">
    <property type="term" value="F:GTPase activator activity"/>
    <property type="evidence" value="ECO:0007669"/>
    <property type="project" value="UniProtKB-KW"/>
</dbReference>
<dbReference type="InterPro" id="IPR031160">
    <property type="entry name" value="F_BAR_dom"/>
</dbReference>
<dbReference type="PROSITE" id="PS51741">
    <property type="entry name" value="F_BAR"/>
    <property type="match status" value="1"/>
</dbReference>
<evidence type="ECO:0000256" key="2">
    <source>
        <dbReference type="ARBA" id="ARBA00023054"/>
    </source>
</evidence>
<dbReference type="SUPFAM" id="SSF103657">
    <property type="entry name" value="BAR/IMD domain-like"/>
    <property type="match status" value="1"/>
</dbReference>
<evidence type="ECO:0000313" key="6">
    <source>
        <dbReference type="Proteomes" id="UP000728032"/>
    </source>
</evidence>
<dbReference type="SMART" id="SM00055">
    <property type="entry name" value="FCH"/>
    <property type="match status" value="1"/>
</dbReference>
<evidence type="ECO:0000256" key="3">
    <source>
        <dbReference type="PROSITE-ProRule" id="PRU01077"/>
    </source>
</evidence>
<organism evidence="5">
    <name type="scientific">Oppiella nova</name>
    <dbReference type="NCBI Taxonomy" id="334625"/>
    <lineage>
        <taxon>Eukaryota</taxon>
        <taxon>Metazoa</taxon>
        <taxon>Ecdysozoa</taxon>
        <taxon>Arthropoda</taxon>
        <taxon>Chelicerata</taxon>
        <taxon>Arachnida</taxon>
        <taxon>Acari</taxon>
        <taxon>Acariformes</taxon>
        <taxon>Sarcoptiformes</taxon>
        <taxon>Oribatida</taxon>
        <taxon>Brachypylina</taxon>
        <taxon>Oppioidea</taxon>
        <taxon>Oppiidae</taxon>
        <taxon>Oppiella</taxon>
    </lineage>
</organism>
<gene>
    <name evidence="5" type="ORF">ONB1V03_LOCUS10022</name>
</gene>
<dbReference type="Proteomes" id="UP000728032">
    <property type="component" value="Unassembled WGS sequence"/>
</dbReference>
<dbReference type="PANTHER" id="PTHR15228:SF25">
    <property type="entry name" value="F-BAR DOMAIN-CONTAINING PROTEIN"/>
    <property type="match status" value="1"/>
</dbReference>
<sequence length="172" mass="19669">MSYHRISVSEYLMGDIDLSSIPSFKSTDNLMADPLSSSPVNSLSAADIDDRFLALPEGIDLALHRAKVWSKYTKDVIAYIEKRSQIEAEHSRTLIKHAHQMKAILKEESFLPFQSIYCTAIDQDIENGNSSLATCALLLGHKFVEPMTARRVEHEKTRKQIKEMWTRELKRM</sequence>
<dbReference type="PANTHER" id="PTHR15228">
    <property type="entry name" value="SPERMATHECAL PHYSIOLOGY VARIANT"/>
    <property type="match status" value="1"/>
</dbReference>
<reference evidence="5" key="1">
    <citation type="submission" date="2020-11" db="EMBL/GenBank/DDBJ databases">
        <authorList>
            <person name="Tran Van P."/>
        </authorList>
    </citation>
    <scope>NUCLEOTIDE SEQUENCE</scope>
</reference>
<evidence type="ECO:0000259" key="4">
    <source>
        <dbReference type="PROSITE" id="PS51741"/>
    </source>
</evidence>
<proteinExistence type="predicted"/>
<evidence type="ECO:0000256" key="1">
    <source>
        <dbReference type="ARBA" id="ARBA00022468"/>
    </source>
</evidence>
<keyword evidence="1" id="KW-0343">GTPase activation</keyword>
<protein>
    <recommendedName>
        <fullName evidence="4">F-BAR domain-containing protein</fullName>
    </recommendedName>
</protein>
<dbReference type="GO" id="GO:0051056">
    <property type="term" value="P:regulation of small GTPase mediated signal transduction"/>
    <property type="evidence" value="ECO:0007669"/>
    <property type="project" value="UniProtKB-ARBA"/>
</dbReference>
<keyword evidence="6" id="KW-1185">Reference proteome</keyword>